<comment type="caution">
    <text evidence="5">The sequence shown here is derived from an EMBL/GenBank/DDBJ whole genome shotgun (WGS) entry which is preliminary data.</text>
</comment>
<dbReference type="InterPro" id="IPR039418">
    <property type="entry name" value="LexA-like"/>
</dbReference>
<organism evidence="5 6">
    <name type="scientific">Anaerofustis stercorihominis</name>
    <dbReference type="NCBI Taxonomy" id="214853"/>
    <lineage>
        <taxon>Bacteria</taxon>
        <taxon>Bacillati</taxon>
        <taxon>Bacillota</taxon>
        <taxon>Clostridia</taxon>
        <taxon>Eubacteriales</taxon>
        <taxon>Eubacteriaceae</taxon>
        <taxon>Anaerofustis</taxon>
    </lineage>
</organism>
<evidence type="ECO:0000313" key="6">
    <source>
        <dbReference type="Proteomes" id="UP000261212"/>
    </source>
</evidence>
<dbReference type="InterPro" id="IPR015927">
    <property type="entry name" value="Peptidase_S24_S26A/B/C"/>
</dbReference>
<dbReference type="EMBL" id="QUSM01000004">
    <property type="protein sequence ID" value="RGD73744.1"/>
    <property type="molecule type" value="Genomic_DNA"/>
</dbReference>
<evidence type="ECO:0000256" key="3">
    <source>
        <dbReference type="ARBA" id="ARBA00023163"/>
    </source>
</evidence>
<dbReference type="InterPro" id="IPR001387">
    <property type="entry name" value="Cro/C1-type_HTH"/>
</dbReference>
<dbReference type="GeneID" id="97999955"/>
<dbReference type="Pfam" id="PF00717">
    <property type="entry name" value="Peptidase_S24"/>
    <property type="match status" value="1"/>
</dbReference>
<gene>
    <name evidence="5" type="ORF">DW687_08145</name>
</gene>
<feature type="domain" description="HTH cro/C1-type" evidence="4">
    <location>
        <begin position="6"/>
        <end position="60"/>
    </location>
</feature>
<dbReference type="SMART" id="SM00530">
    <property type="entry name" value="HTH_XRE"/>
    <property type="match status" value="1"/>
</dbReference>
<evidence type="ECO:0000313" key="5">
    <source>
        <dbReference type="EMBL" id="RGD73744.1"/>
    </source>
</evidence>
<dbReference type="CDD" id="cd00093">
    <property type="entry name" value="HTH_XRE"/>
    <property type="match status" value="1"/>
</dbReference>
<dbReference type="GO" id="GO:0003677">
    <property type="term" value="F:DNA binding"/>
    <property type="evidence" value="ECO:0007669"/>
    <property type="project" value="UniProtKB-KW"/>
</dbReference>
<proteinExistence type="predicted"/>
<dbReference type="Pfam" id="PF01381">
    <property type="entry name" value="HTH_3"/>
    <property type="match status" value="1"/>
</dbReference>
<dbReference type="Proteomes" id="UP000261212">
    <property type="component" value="Unassembled WGS sequence"/>
</dbReference>
<evidence type="ECO:0000256" key="1">
    <source>
        <dbReference type="ARBA" id="ARBA00023015"/>
    </source>
</evidence>
<dbReference type="InterPro" id="IPR036286">
    <property type="entry name" value="LexA/Signal_pep-like_sf"/>
</dbReference>
<reference evidence="5 6" key="1">
    <citation type="submission" date="2018-08" db="EMBL/GenBank/DDBJ databases">
        <title>A genome reference for cultivated species of the human gut microbiota.</title>
        <authorList>
            <person name="Zou Y."/>
            <person name="Xue W."/>
            <person name="Luo G."/>
        </authorList>
    </citation>
    <scope>NUCLEOTIDE SEQUENCE [LARGE SCALE GENOMIC DNA]</scope>
    <source>
        <strain evidence="5 6">AM25-6</strain>
    </source>
</reference>
<keyword evidence="2" id="KW-0238">DNA-binding</keyword>
<protein>
    <submittedName>
        <fullName evidence="5">Helix-turn-helix domain-containing protein</fullName>
    </submittedName>
</protein>
<keyword evidence="3" id="KW-0804">Transcription</keyword>
<dbReference type="CDD" id="cd06529">
    <property type="entry name" value="S24_LexA-like"/>
    <property type="match status" value="1"/>
</dbReference>
<dbReference type="AlphaFoldDB" id="A0A3E3DWV3"/>
<dbReference type="Gene3D" id="2.10.109.10">
    <property type="entry name" value="Umud Fragment, subunit A"/>
    <property type="match status" value="1"/>
</dbReference>
<accession>A0A3E3DWV3</accession>
<dbReference type="Gene3D" id="1.10.260.40">
    <property type="entry name" value="lambda repressor-like DNA-binding domains"/>
    <property type="match status" value="1"/>
</dbReference>
<dbReference type="SUPFAM" id="SSF51306">
    <property type="entry name" value="LexA/Signal peptidase"/>
    <property type="match status" value="1"/>
</dbReference>
<dbReference type="InterPro" id="IPR010982">
    <property type="entry name" value="Lambda_DNA-bd_dom_sf"/>
</dbReference>
<name>A0A3E3DWV3_9FIRM</name>
<dbReference type="RefSeq" id="WP_007049564.1">
    <property type="nucleotide sequence ID" value="NZ_CABKNJ010000003.1"/>
</dbReference>
<dbReference type="SUPFAM" id="SSF47413">
    <property type="entry name" value="lambda repressor-like DNA-binding domains"/>
    <property type="match status" value="1"/>
</dbReference>
<evidence type="ECO:0000256" key="2">
    <source>
        <dbReference type="ARBA" id="ARBA00023125"/>
    </source>
</evidence>
<evidence type="ECO:0000259" key="4">
    <source>
        <dbReference type="PROSITE" id="PS50943"/>
    </source>
</evidence>
<dbReference type="PANTHER" id="PTHR40661:SF3">
    <property type="entry name" value="FELS-1 PROPHAGE TRANSCRIPTIONAL REGULATOR"/>
    <property type="match status" value="1"/>
</dbReference>
<dbReference type="PANTHER" id="PTHR40661">
    <property type="match status" value="1"/>
</dbReference>
<sequence length="197" mass="21720">MFGEKLRSLRKEHGMTQVDLANALDLDKSSIAKYESAGIIPSVDTLQKISALFNVSIDYLLNAPFGDINNVMNVEIIGTVVAGRDGIATYEFLGISQAININNKDEYKYLKVRGDSMAPQILEGDLALVRLQPDIDSGDLAVVIIGGEEGVIKKVQKTDNSISLISFNPMYDTRVFIGKDMEQLQIFGKVVKVERSY</sequence>
<keyword evidence="1" id="KW-0805">Transcription regulation</keyword>
<dbReference type="PROSITE" id="PS50943">
    <property type="entry name" value="HTH_CROC1"/>
    <property type="match status" value="1"/>
</dbReference>